<proteinExistence type="predicted"/>
<dbReference type="EMBL" id="WTPW01001689">
    <property type="protein sequence ID" value="KAF0420756.1"/>
    <property type="molecule type" value="Genomic_DNA"/>
</dbReference>
<reference evidence="2 3" key="1">
    <citation type="journal article" date="2019" name="Environ. Microbiol.">
        <title>At the nexus of three kingdoms: the genome of the mycorrhizal fungus Gigaspora margarita provides insights into plant, endobacterial and fungal interactions.</title>
        <authorList>
            <person name="Venice F."/>
            <person name="Ghignone S."/>
            <person name="Salvioli di Fossalunga A."/>
            <person name="Amselem J."/>
            <person name="Novero M."/>
            <person name="Xianan X."/>
            <person name="Sedzielewska Toro K."/>
            <person name="Morin E."/>
            <person name="Lipzen A."/>
            <person name="Grigoriev I.V."/>
            <person name="Henrissat B."/>
            <person name="Martin F.M."/>
            <person name="Bonfante P."/>
        </authorList>
    </citation>
    <scope>NUCLEOTIDE SEQUENCE [LARGE SCALE GENOMIC DNA]</scope>
    <source>
        <strain evidence="2 3">BEG34</strain>
    </source>
</reference>
<evidence type="ECO:0000313" key="2">
    <source>
        <dbReference type="EMBL" id="KAF0420756.1"/>
    </source>
</evidence>
<dbReference type="AlphaFoldDB" id="A0A8H4A3Q1"/>
<evidence type="ECO:0000256" key="1">
    <source>
        <dbReference type="SAM" id="MobiDB-lite"/>
    </source>
</evidence>
<keyword evidence="3" id="KW-1185">Reference proteome</keyword>
<protein>
    <submittedName>
        <fullName evidence="2">Uncharacterized protein</fullName>
    </submittedName>
</protein>
<organism evidence="2 3">
    <name type="scientific">Gigaspora margarita</name>
    <dbReference type="NCBI Taxonomy" id="4874"/>
    <lineage>
        <taxon>Eukaryota</taxon>
        <taxon>Fungi</taxon>
        <taxon>Fungi incertae sedis</taxon>
        <taxon>Mucoromycota</taxon>
        <taxon>Glomeromycotina</taxon>
        <taxon>Glomeromycetes</taxon>
        <taxon>Diversisporales</taxon>
        <taxon>Gigasporaceae</taxon>
        <taxon>Gigaspora</taxon>
    </lineage>
</organism>
<dbReference type="Proteomes" id="UP000439903">
    <property type="component" value="Unassembled WGS sequence"/>
</dbReference>
<dbReference type="OrthoDB" id="2410400at2759"/>
<name>A0A8H4A3Q1_GIGMA</name>
<sequence>MTSSNRGGSANLQQQLQRSYTRQERRNDRLYNKPLLIKQIKGYIRIFRNQKHNVPKEDDFIFEEKIIYFNRLKEIAKASKKDDLLIFQLIHSDFNYAKKESDDEIKRNNFRLSESRYKSVIVQYETVLKERDIKETNLLLQIELHRNSIVLLKSWLGIVLVEDDVTDSDTDSSHLL</sequence>
<feature type="compositionally biased region" description="Polar residues" evidence="1">
    <location>
        <begin position="1"/>
        <end position="20"/>
    </location>
</feature>
<evidence type="ECO:0000313" key="3">
    <source>
        <dbReference type="Proteomes" id="UP000439903"/>
    </source>
</evidence>
<feature type="region of interest" description="Disordered" evidence="1">
    <location>
        <begin position="1"/>
        <end position="24"/>
    </location>
</feature>
<accession>A0A8H4A3Q1</accession>
<gene>
    <name evidence="2" type="ORF">F8M41_006911</name>
</gene>
<comment type="caution">
    <text evidence="2">The sequence shown here is derived from an EMBL/GenBank/DDBJ whole genome shotgun (WGS) entry which is preliminary data.</text>
</comment>